<organism evidence="14">
    <name type="scientific">Candidatus Aschnera chinzeii</name>
    <dbReference type="NCBI Taxonomy" id="1485666"/>
    <lineage>
        <taxon>Bacteria</taxon>
        <taxon>Pseudomonadati</taxon>
        <taxon>Pseudomonadota</taxon>
        <taxon>Gammaproteobacteria</taxon>
        <taxon>Enterobacterales</taxon>
        <taxon>Enterobacteriaceae</taxon>
        <taxon>Candidatus Aschnera</taxon>
    </lineage>
</organism>
<dbReference type="PROSITE" id="PS50035">
    <property type="entry name" value="PLD"/>
    <property type="match status" value="2"/>
</dbReference>
<feature type="active site" evidence="12">
    <location>
        <position position="231"/>
    </location>
</feature>
<dbReference type="InterPro" id="IPR030840">
    <property type="entry name" value="CL_synthase_A"/>
</dbReference>
<comment type="similarity">
    <text evidence="12">Belongs to the phospholipase D family. Cardiolipin synthase subfamily. ClsA sub-subfamily.</text>
</comment>
<dbReference type="HAMAP" id="MF_00190">
    <property type="entry name" value="Cardiolipin_synth_ClsA"/>
    <property type="match status" value="1"/>
</dbReference>
<dbReference type="Pfam" id="PF13396">
    <property type="entry name" value="PLDc_N"/>
    <property type="match status" value="1"/>
</dbReference>
<comment type="subcellular location">
    <subcellularLocation>
        <location evidence="1 12">Cell membrane</location>
        <topology evidence="1 12">Multi-pass membrane protein</topology>
    </subcellularLocation>
</comment>
<dbReference type="InterPro" id="IPR001736">
    <property type="entry name" value="PLipase_D/transphosphatidylase"/>
</dbReference>
<keyword evidence="4 12" id="KW-0808">Transferase</keyword>
<accession>A0AAT9G3X6</accession>
<comment type="function">
    <text evidence="12">Catalyzes the reversible phosphatidyl group transfer from one phosphatidylglycerol molecule to another to form cardiolipin (CL) (diphosphatidylglycerol) and glycerol.</text>
</comment>
<dbReference type="SMART" id="SM00155">
    <property type="entry name" value="PLDc"/>
    <property type="match status" value="2"/>
</dbReference>
<dbReference type="NCBIfam" id="TIGR04265">
    <property type="entry name" value="bac_cardiolipin"/>
    <property type="match status" value="1"/>
</dbReference>
<dbReference type="InterPro" id="IPR027379">
    <property type="entry name" value="CLS_N"/>
</dbReference>
<dbReference type="EMBL" id="AP028961">
    <property type="protein sequence ID" value="BET44431.1"/>
    <property type="molecule type" value="Genomic_DNA"/>
</dbReference>
<dbReference type="PANTHER" id="PTHR21248">
    <property type="entry name" value="CARDIOLIPIN SYNTHASE"/>
    <property type="match status" value="1"/>
</dbReference>
<dbReference type="CDD" id="cd09158">
    <property type="entry name" value="PLDc_EcCLS_like_2"/>
    <property type="match status" value="1"/>
</dbReference>
<feature type="active site" evidence="12">
    <location>
        <position position="224"/>
    </location>
</feature>
<evidence type="ECO:0000259" key="13">
    <source>
        <dbReference type="PROSITE" id="PS50035"/>
    </source>
</evidence>
<feature type="active site" evidence="12">
    <location>
        <position position="406"/>
    </location>
</feature>
<reference evidence="14" key="2">
    <citation type="submission" date="2023-10" db="EMBL/GenBank/DDBJ databases">
        <authorList>
            <person name="Koga R."/>
            <person name="Fukatsu T."/>
        </authorList>
    </citation>
    <scope>NUCLEOTIDE SEQUENCE</scope>
    <source>
        <strain evidence="14">Kw-01</strain>
    </source>
</reference>
<evidence type="ECO:0000256" key="9">
    <source>
        <dbReference type="ARBA" id="ARBA00023136"/>
    </source>
</evidence>
<keyword evidence="10 12" id="KW-0594">Phospholipid biosynthesis</keyword>
<evidence type="ECO:0000256" key="1">
    <source>
        <dbReference type="ARBA" id="ARBA00004651"/>
    </source>
</evidence>
<reference evidence="14" key="1">
    <citation type="journal article" date="2023" name="Front. Microbiol.">
        <title>Genome analysis of Candidatus Aschnera chinzeii, the bacterial endosymbiont of the blood-sucking bat fly Penicillidia jenynsii (Insecta: Diptera: Nycteribiidae).</title>
        <authorList>
            <person name="Koga R."/>
            <person name="Moriyama M."/>
            <person name="Nozaki T."/>
            <person name="Fukatsu T."/>
        </authorList>
    </citation>
    <scope>NUCLEOTIDE SEQUENCE</scope>
    <source>
        <strain evidence="14">Kw-01</strain>
    </source>
</reference>
<dbReference type="Gene3D" id="3.30.870.10">
    <property type="entry name" value="Endonuclease Chain A"/>
    <property type="match status" value="2"/>
</dbReference>
<dbReference type="InterPro" id="IPR022924">
    <property type="entry name" value="Cardiolipin_synthase"/>
</dbReference>
<evidence type="ECO:0000256" key="7">
    <source>
        <dbReference type="ARBA" id="ARBA00022989"/>
    </source>
</evidence>
<dbReference type="PANTHER" id="PTHR21248:SF22">
    <property type="entry name" value="PHOSPHOLIPASE D"/>
    <property type="match status" value="1"/>
</dbReference>
<gene>
    <name evidence="14" type="primary">cls</name>
    <name evidence="12" type="synonym">clsA</name>
    <name evidence="14" type="ORF">ACHINZ_1010</name>
</gene>
<keyword evidence="8 12" id="KW-0443">Lipid metabolism</keyword>
<evidence type="ECO:0000256" key="2">
    <source>
        <dbReference type="ARBA" id="ARBA00022475"/>
    </source>
</evidence>
<evidence type="ECO:0000313" key="14">
    <source>
        <dbReference type="EMBL" id="BET44431.1"/>
    </source>
</evidence>
<dbReference type="GO" id="GO:0032049">
    <property type="term" value="P:cardiolipin biosynthetic process"/>
    <property type="evidence" value="ECO:0007669"/>
    <property type="project" value="UniProtKB-UniRule"/>
</dbReference>
<dbReference type="Pfam" id="PF13091">
    <property type="entry name" value="PLDc_2"/>
    <property type="match status" value="2"/>
</dbReference>
<keyword evidence="6" id="KW-0677">Repeat</keyword>
<feature type="domain" description="PLD phosphodiesterase" evidence="13">
    <location>
        <begin position="401"/>
        <end position="428"/>
    </location>
</feature>
<evidence type="ECO:0000256" key="10">
    <source>
        <dbReference type="ARBA" id="ARBA00023209"/>
    </source>
</evidence>
<dbReference type="EC" id="2.7.8.-" evidence="12"/>
<feature type="active site" evidence="12">
    <location>
        <position position="408"/>
    </location>
</feature>
<evidence type="ECO:0000256" key="11">
    <source>
        <dbReference type="ARBA" id="ARBA00023264"/>
    </source>
</evidence>
<feature type="transmembrane region" description="Helical" evidence="12">
    <location>
        <begin position="40"/>
        <end position="58"/>
    </location>
</feature>
<evidence type="ECO:0000256" key="4">
    <source>
        <dbReference type="ARBA" id="ARBA00022679"/>
    </source>
</evidence>
<keyword evidence="11 12" id="KW-1208">Phospholipid metabolism</keyword>
<dbReference type="AlphaFoldDB" id="A0AAT9G3X6"/>
<evidence type="ECO:0000256" key="5">
    <source>
        <dbReference type="ARBA" id="ARBA00022692"/>
    </source>
</evidence>
<evidence type="ECO:0000256" key="6">
    <source>
        <dbReference type="ARBA" id="ARBA00022737"/>
    </source>
</evidence>
<feature type="transmembrane region" description="Helical" evidence="12">
    <location>
        <begin position="7"/>
        <end position="28"/>
    </location>
</feature>
<keyword evidence="9 12" id="KW-0472">Membrane</keyword>
<comment type="catalytic activity">
    <reaction evidence="12">
        <text>2 a 1,2-diacyl-sn-glycero-3-phospho-(1'-sn-glycerol) = a cardiolipin + glycerol</text>
        <dbReference type="Rhea" id="RHEA:31451"/>
        <dbReference type="ChEBI" id="CHEBI:17754"/>
        <dbReference type="ChEBI" id="CHEBI:62237"/>
        <dbReference type="ChEBI" id="CHEBI:64716"/>
    </reaction>
</comment>
<sequence>MLTINTLFNLIYISLYWIIITIVTIRVLLKQQPVTETMTWLLIIYIIPIIGIISYLIFTELQLGKRRIAKANNIWPLVTIYSKKMKLSTNIHSISNSKVATPLFKLCKNRQGIDGIKVNKLELFTCYINAINNLIHDINLASYNIEMVFYTWQMGGLVNKVTEALIIAAKRGIKCRIMIDSAGSWSFFHSKEPKKMRDAGIELIESLKVNIFRFFLRRMDLRQHRKIIIIDNYISYVGSMNMVDPRFYKQNTNIGPWIDIIIRMEGAISNRLSIIYAFDWELETEEHILSIIPTYKKDITNFNQLNKNLTQIIASGPGFPKNLMQQSLITAIYSANKQLILTTPYFVPTDNLINAICTAAMRGVEVYIIIPKKNNSFLVSWASKAFYTELLEAGVKIYHFHNGLLHVKSITVDNELSLIGSVNLDTRSLCLNFEIAIVIDDKIFGNTLSLLQQSYISNSTLISLKEWNIRPIWNKIIERICYFFSPLL</sequence>
<evidence type="ECO:0000256" key="12">
    <source>
        <dbReference type="HAMAP-Rule" id="MF_00190"/>
    </source>
</evidence>
<dbReference type="SUPFAM" id="SSF56024">
    <property type="entry name" value="Phospholipase D/nuclease"/>
    <property type="match status" value="2"/>
</dbReference>
<keyword evidence="3 12" id="KW-0444">Lipid biosynthesis</keyword>
<feature type="active site" evidence="12">
    <location>
        <position position="413"/>
    </location>
</feature>
<keyword evidence="2 12" id="KW-1003">Cell membrane</keyword>
<evidence type="ECO:0000256" key="8">
    <source>
        <dbReference type="ARBA" id="ARBA00023098"/>
    </source>
</evidence>
<name>A0AAT9G3X6_9ENTR</name>
<dbReference type="InterPro" id="IPR025202">
    <property type="entry name" value="PLD-like_dom"/>
</dbReference>
<dbReference type="GO" id="GO:0005886">
    <property type="term" value="C:plasma membrane"/>
    <property type="evidence" value="ECO:0007669"/>
    <property type="project" value="UniProtKB-SubCell"/>
</dbReference>
<feature type="active site" evidence="12">
    <location>
        <position position="226"/>
    </location>
</feature>
<proteinExistence type="inferred from homology"/>
<keyword evidence="5 12" id="KW-0812">Transmembrane</keyword>
<feature type="domain" description="PLD phosphodiesterase" evidence="13">
    <location>
        <begin position="219"/>
        <end position="246"/>
    </location>
</feature>
<protein>
    <recommendedName>
        <fullName evidence="12">Cardiolipin synthase A</fullName>
        <shortName evidence="12">CL synthase</shortName>
        <ecNumber evidence="12">2.7.8.-</ecNumber>
    </recommendedName>
</protein>
<keyword evidence="7 12" id="KW-1133">Transmembrane helix</keyword>
<dbReference type="GO" id="GO:0008808">
    <property type="term" value="F:cardiolipin synthase activity"/>
    <property type="evidence" value="ECO:0007669"/>
    <property type="project" value="UniProtKB-UniRule"/>
</dbReference>
<evidence type="ECO:0000256" key="3">
    <source>
        <dbReference type="ARBA" id="ARBA00022516"/>
    </source>
</evidence>